<organism evidence="3 4">
    <name type="scientific">Hyaloscypha variabilis (strain UAMH 11265 / GT02V1 / F)</name>
    <name type="common">Meliniomyces variabilis</name>
    <dbReference type="NCBI Taxonomy" id="1149755"/>
    <lineage>
        <taxon>Eukaryota</taxon>
        <taxon>Fungi</taxon>
        <taxon>Dikarya</taxon>
        <taxon>Ascomycota</taxon>
        <taxon>Pezizomycotina</taxon>
        <taxon>Leotiomycetes</taxon>
        <taxon>Helotiales</taxon>
        <taxon>Hyaloscyphaceae</taxon>
        <taxon>Hyaloscypha</taxon>
        <taxon>Hyaloscypha variabilis</taxon>
    </lineage>
</organism>
<dbReference type="AlphaFoldDB" id="A0A2J6S1X5"/>
<proteinExistence type="predicted"/>
<gene>
    <name evidence="3" type="ORF">L207DRAFT_286241</name>
</gene>
<keyword evidence="2" id="KW-0732">Signal</keyword>
<dbReference type="EMBL" id="KZ613941">
    <property type="protein sequence ID" value="PMD44764.1"/>
    <property type="molecule type" value="Genomic_DNA"/>
</dbReference>
<sequence length="70" mass="7715">MLCSLCLSVLSEPLAAFIPECGDFDSDTDESQSEPPEPQPQQWVGSSSYHLSLTSLRDSVEKKCHLCLDI</sequence>
<feature type="chain" id="PRO_5014352344" evidence="2">
    <location>
        <begin position="17"/>
        <end position="70"/>
    </location>
</feature>
<feature type="region of interest" description="Disordered" evidence="1">
    <location>
        <begin position="22"/>
        <end position="45"/>
    </location>
</feature>
<dbReference type="Proteomes" id="UP000235786">
    <property type="component" value="Unassembled WGS sequence"/>
</dbReference>
<accession>A0A2J6S1X5</accession>
<reference evidence="3 4" key="1">
    <citation type="submission" date="2016-04" db="EMBL/GenBank/DDBJ databases">
        <title>A degradative enzymes factory behind the ericoid mycorrhizal symbiosis.</title>
        <authorList>
            <consortium name="DOE Joint Genome Institute"/>
            <person name="Martino E."/>
            <person name="Morin E."/>
            <person name="Grelet G."/>
            <person name="Kuo A."/>
            <person name="Kohler A."/>
            <person name="Daghino S."/>
            <person name="Barry K."/>
            <person name="Choi C."/>
            <person name="Cichocki N."/>
            <person name="Clum A."/>
            <person name="Copeland A."/>
            <person name="Hainaut M."/>
            <person name="Haridas S."/>
            <person name="Labutti K."/>
            <person name="Lindquist E."/>
            <person name="Lipzen A."/>
            <person name="Khouja H.-R."/>
            <person name="Murat C."/>
            <person name="Ohm R."/>
            <person name="Olson A."/>
            <person name="Spatafora J."/>
            <person name="Veneault-Fourrey C."/>
            <person name="Henrissat B."/>
            <person name="Grigoriev I."/>
            <person name="Martin F."/>
            <person name="Perotto S."/>
        </authorList>
    </citation>
    <scope>NUCLEOTIDE SEQUENCE [LARGE SCALE GENOMIC DNA]</scope>
    <source>
        <strain evidence="3 4">F</strain>
    </source>
</reference>
<protein>
    <submittedName>
        <fullName evidence="3">Uncharacterized protein</fullName>
    </submittedName>
</protein>
<evidence type="ECO:0000313" key="3">
    <source>
        <dbReference type="EMBL" id="PMD44764.1"/>
    </source>
</evidence>
<name>A0A2J6S1X5_HYAVF</name>
<keyword evidence="4" id="KW-1185">Reference proteome</keyword>
<evidence type="ECO:0000313" key="4">
    <source>
        <dbReference type="Proteomes" id="UP000235786"/>
    </source>
</evidence>
<feature type="signal peptide" evidence="2">
    <location>
        <begin position="1"/>
        <end position="16"/>
    </location>
</feature>
<evidence type="ECO:0000256" key="1">
    <source>
        <dbReference type="SAM" id="MobiDB-lite"/>
    </source>
</evidence>
<evidence type="ECO:0000256" key="2">
    <source>
        <dbReference type="SAM" id="SignalP"/>
    </source>
</evidence>
<feature type="compositionally biased region" description="Acidic residues" evidence="1">
    <location>
        <begin position="22"/>
        <end position="32"/>
    </location>
</feature>